<dbReference type="Proteomes" id="UP001176521">
    <property type="component" value="Unassembled WGS sequence"/>
</dbReference>
<feature type="compositionally biased region" description="Polar residues" evidence="1">
    <location>
        <begin position="543"/>
        <end position="555"/>
    </location>
</feature>
<evidence type="ECO:0000313" key="2">
    <source>
        <dbReference type="EMBL" id="KAK0529714.1"/>
    </source>
</evidence>
<evidence type="ECO:0000256" key="1">
    <source>
        <dbReference type="SAM" id="MobiDB-lite"/>
    </source>
</evidence>
<dbReference type="AlphaFoldDB" id="A0AAN6JJU1"/>
<gene>
    <name evidence="2" type="ORF">OC842_004150</name>
</gene>
<accession>A0AAN6JJU1</accession>
<feature type="region of interest" description="Disordered" evidence="1">
    <location>
        <begin position="505"/>
        <end position="555"/>
    </location>
</feature>
<keyword evidence="3" id="KW-1185">Reference proteome</keyword>
<feature type="region of interest" description="Disordered" evidence="1">
    <location>
        <begin position="716"/>
        <end position="744"/>
    </location>
</feature>
<sequence length="782" mass="85907">MPVGRPGLSMSQTPAPRLPAEVVAKIIDWSACSEPAPSKHHLALALTSRAVHAFSERGRWRSIAIRSHAQLLNFADLLDCDEAALRQQAESFGLYEWEWKGSRKQRSWMPTPKRLCSYLTNLLIEIGDPVRQFGRLREGTREEVAFRSLQDIFVGLLHRVTHWSANLQVMSLSSVVTSGLADIVCNQKRFGRAKHHLFSNDRVFAQLPTEEKPLFGPFGPQELTLEWDGSDSNLRSILYSDCWCPTSDALPSSASFAPDLSEARPPVYVGLASRIRRLHLIGYDPENPHDGFTIPVQILMDTVIAGSLRATYNLVQARARASAMWRAEVRKNAIKDAPAEASAEALFASALGAYTAADYPLALPMVTHLRFDTPKFTMRPFEALAQRLLPLFEHLHVVGAPYPAPAVPTSTKFSSGRPRARHPYHDEDVQASITNGSYRIPVDEIAQARPSSLASDPTNTIEAADFHLRAAFGAASFSRLHLTWDSPPVAADEKVSTLTSRLQAVSASDWPAERRDVWTNHSTPAHRASGRAPPDTAPGRKAANTQRGPSDASSSFTMELAEAVEHRIQYPFTQRLFEAQGRRTYPRRALIQNRTDEELQRLRSADPLWMSDTEHQTNYLCRELGRELLMRGCAPSQLAAAREAADRLVRLPGRAAAAAAAAAAVGIAPPGTLQTRTMLADGRLEPPLPVGALTTQESGAVLPTFLPELELVPTSPYAPSPASPAVDNVNQPRPAPSAYGRPAQQRKADPILKLGCAFAAFTPEERVRLFVERIHGGSGSWI</sequence>
<dbReference type="EMBL" id="JAPDMQ010000235">
    <property type="protein sequence ID" value="KAK0529714.1"/>
    <property type="molecule type" value="Genomic_DNA"/>
</dbReference>
<organism evidence="2 3">
    <name type="scientific">Tilletia horrida</name>
    <dbReference type="NCBI Taxonomy" id="155126"/>
    <lineage>
        <taxon>Eukaryota</taxon>
        <taxon>Fungi</taxon>
        <taxon>Dikarya</taxon>
        <taxon>Basidiomycota</taxon>
        <taxon>Ustilaginomycotina</taxon>
        <taxon>Exobasidiomycetes</taxon>
        <taxon>Tilletiales</taxon>
        <taxon>Tilletiaceae</taxon>
        <taxon>Tilletia</taxon>
    </lineage>
</organism>
<comment type="caution">
    <text evidence="2">The sequence shown here is derived from an EMBL/GenBank/DDBJ whole genome shotgun (WGS) entry which is preliminary data.</text>
</comment>
<proteinExistence type="predicted"/>
<reference evidence="2" key="1">
    <citation type="journal article" date="2023" name="PhytoFront">
        <title>Draft Genome Resources of Seven Strains of Tilletia horrida, Causal Agent of Kernel Smut of Rice.</title>
        <authorList>
            <person name="Khanal S."/>
            <person name="Antony Babu S."/>
            <person name="Zhou X.G."/>
        </authorList>
    </citation>
    <scope>NUCLEOTIDE SEQUENCE</scope>
    <source>
        <strain evidence="2">TX3</strain>
    </source>
</reference>
<name>A0AAN6JJU1_9BASI</name>
<protein>
    <submittedName>
        <fullName evidence="2">Uncharacterized protein</fullName>
    </submittedName>
</protein>
<evidence type="ECO:0000313" key="3">
    <source>
        <dbReference type="Proteomes" id="UP001176521"/>
    </source>
</evidence>